<sequence>MTTAIYIKAYSCIPSPNLTIYQVHSKTMTIFDYVVFSGDIDRLKSPLAAL</sequence>
<dbReference type="HOGENOM" id="CLU_3125964_0_0_1"/>
<dbReference type="InParanoid" id="F8Q446"/>
<protein>
    <submittedName>
        <fullName evidence="1">Uncharacterized protein</fullName>
    </submittedName>
</protein>
<keyword evidence="2" id="KW-1185">Reference proteome</keyword>
<dbReference type="EMBL" id="GL945483">
    <property type="protein sequence ID" value="EGN96902.1"/>
    <property type="molecule type" value="Genomic_DNA"/>
</dbReference>
<gene>
    <name evidence="1" type="ORF">SERLA73DRAFT_185149</name>
</gene>
<evidence type="ECO:0000313" key="2">
    <source>
        <dbReference type="Proteomes" id="UP000008063"/>
    </source>
</evidence>
<accession>F8Q446</accession>
<dbReference type="AlphaFoldDB" id="F8Q446"/>
<evidence type="ECO:0000313" key="1">
    <source>
        <dbReference type="EMBL" id="EGN96902.1"/>
    </source>
</evidence>
<reference evidence="2" key="1">
    <citation type="journal article" date="2011" name="Science">
        <title>The plant cell wall-decomposing machinery underlies the functional diversity of forest fungi.</title>
        <authorList>
            <person name="Eastwood D.C."/>
            <person name="Floudas D."/>
            <person name="Binder M."/>
            <person name="Majcherczyk A."/>
            <person name="Schneider P."/>
            <person name="Aerts A."/>
            <person name="Asiegbu F.O."/>
            <person name="Baker S.E."/>
            <person name="Barry K."/>
            <person name="Bendiksby M."/>
            <person name="Blumentritt M."/>
            <person name="Coutinho P.M."/>
            <person name="Cullen D."/>
            <person name="de Vries R.P."/>
            <person name="Gathman A."/>
            <person name="Goodell B."/>
            <person name="Henrissat B."/>
            <person name="Ihrmark K."/>
            <person name="Kauserud H."/>
            <person name="Kohler A."/>
            <person name="LaButti K."/>
            <person name="Lapidus A."/>
            <person name="Lavin J.L."/>
            <person name="Lee Y.-H."/>
            <person name="Lindquist E."/>
            <person name="Lilly W."/>
            <person name="Lucas S."/>
            <person name="Morin E."/>
            <person name="Murat C."/>
            <person name="Oguiza J.A."/>
            <person name="Park J."/>
            <person name="Pisabarro A.G."/>
            <person name="Riley R."/>
            <person name="Rosling A."/>
            <person name="Salamov A."/>
            <person name="Schmidt O."/>
            <person name="Schmutz J."/>
            <person name="Skrede I."/>
            <person name="Stenlid J."/>
            <person name="Wiebenga A."/>
            <person name="Xie X."/>
            <person name="Kuees U."/>
            <person name="Hibbett D.S."/>
            <person name="Hoffmeister D."/>
            <person name="Hoegberg N."/>
            <person name="Martin F."/>
            <person name="Grigoriev I.V."/>
            <person name="Watkinson S.C."/>
        </authorList>
    </citation>
    <scope>NUCLEOTIDE SEQUENCE [LARGE SCALE GENOMIC DNA]</scope>
    <source>
        <strain evidence="2">strain S7.3</strain>
    </source>
</reference>
<name>F8Q446_SERL3</name>
<proteinExistence type="predicted"/>
<organism evidence="2">
    <name type="scientific">Serpula lacrymans var. lacrymans (strain S7.3)</name>
    <name type="common">Dry rot fungus</name>
    <dbReference type="NCBI Taxonomy" id="936435"/>
    <lineage>
        <taxon>Eukaryota</taxon>
        <taxon>Fungi</taxon>
        <taxon>Dikarya</taxon>
        <taxon>Basidiomycota</taxon>
        <taxon>Agaricomycotina</taxon>
        <taxon>Agaricomycetes</taxon>
        <taxon>Agaricomycetidae</taxon>
        <taxon>Boletales</taxon>
        <taxon>Coniophorineae</taxon>
        <taxon>Serpulaceae</taxon>
        <taxon>Serpula</taxon>
    </lineage>
</organism>
<dbReference type="Proteomes" id="UP000008063">
    <property type="component" value="Unassembled WGS sequence"/>
</dbReference>